<dbReference type="KEGG" id="pseg:D3H65_32145"/>
<feature type="chain" id="PRO_5017742486" evidence="1">
    <location>
        <begin position="20"/>
        <end position="181"/>
    </location>
</feature>
<accession>A0A3B7MZ44</accession>
<evidence type="ECO:0000256" key="1">
    <source>
        <dbReference type="SAM" id="SignalP"/>
    </source>
</evidence>
<evidence type="ECO:0000313" key="4">
    <source>
        <dbReference type="Proteomes" id="UP000263900"/>
    </source>
</evidence>
<dbReference type="Proteomes" id="UP000263900">
    <property type="component" value="Chromosome"/>
</dbReference>
<dbReference type="PROSITE" id="PS50846">
    <property type="entry name" value="HMA_2"/>
    <property type="match status" value="1"/>
</dbReference>
<gene>
    <name evidence="3" type="ORF">D3H65_32145</name>
</gene>
<dbReference type="OrthoDB" id="667084at2"/>
<keyword evidence="4" id="KW-1185">Reference proteome</keyword>
<dbReference type="SUPFAM" id="SSF55008">
    <property type="entry name" value="HMA, heavy metal-associated domain"/>
    <property type="match status" value="1"/>
</dbReference>
<dbReference type="Gene3D" id="3.30.70.100">
    <property type="match status" value="1"/>
</dbReference>
<evidence type="ECO:0000313" key="3">
    <source>
        <dbReference type="EMBL" id="AXY78360.1"/>
    </source>
</evidence>
<name>A0A3B7MZ44_9BACT</name>
<feature type="signal peptide" evidence="1">
    <location>
        <begin position="1"/>
        <end position="19"/>
    </location>
</feature>
<dbReference type="Pfam" id="PF00403">
    <property type="entry name" value="HMA"/>
    <property type="match status" value="1"/>
</dbReference>
<protein>
    <submittedName>
        <fullName evidence="3">Heavy-metal-associated domain-containing protein</fullName>
    </submittedName>
</protein>
<dbReference type="InterPro" id="IPR006121">
    <property type="entry name" value="HMA_dom"/>
</dbReference>
<organism evidence="3 4">
    <name type="scientific">Paraflavitalea soli</name>
    <dbReference type="NCBI Taxonomy" id="2315862"/>
    <lineage>
        <taxon>Bacteria</taxon>
        <taxon>Pseudomonadati</taxon>
        <taxon>Bacteroidota</taxon>
        <taxon>Chitinophagia</taxon>
        <taxon>Chitinophagales</taxon>
        <taxon>Chitinophagaceae</taxon>
        <taxon>Paraflavitalea</taxon>
    </lineage>
</organism>
<evidence type="ECO:0000259" key="2">
    <source>
        <dbReference type="PROSITE" id="PS50846"/>
    </source>
</evidence>
<proteinExistence type="predicted"/>
<dbReference type="AlphaFoldDB" id="A0A3B7MZ44"/>
<dbReference type="RefSeq" id="WP_119054232.1">
    <property type="nucleotide sequence ID" value="NZ_CP032157.1"/>
</dbReference>
<dbReference type="InterPro" id="IPR036163">
    <property type="entry name" value="HMA_dom_sf"/>
</dbReference>
<dbReference type="CDD" id="cd00371">
    <property type="entry name" value="HMA"/>
    <property type="match status" value="1"/>
</dbReference>
<dbReference type="EMBL" id="CP032157">
    <property type="protein sequence ID" value="AXY78360.1"/>
    <property type="molecule type" value="Genomic_DNA"/>
</dbReference>
<reference evidence="3 4" key="1">
    <citation type="submission" date="2018-09" db="EMBL/GenBank/DDBJ databases">
        <title>Genome sequencing of strain 6GH32-13.</title>
        <authorList>
            <person name="Weon H.-Y."/>
            <person name="Heo J."/>
            <person name="Kwon S.-W."/>
        </authorList>
    </citation>
    <scope>NUCLEOTIDE SEQUENCE [LARGE SCALE GENOMIC DNA]</scope>
    <source>
        <strain evidence="3 4">5GH32-13</strain>
    </source>
</reference>
<keyword evidence="1" id="KW-0732">Signal</keyword>
<feature type="domain" description="HMA" evidence="2">
    <location>
        <begin position="22"/>
        <end position="89"/>
    </location>
</feature>
<sequence length="181" mass="19655">MKKTIITLLVVLVSIAGRAQFKSANLQAAGLTCAMCTKAINKALEKVPFVQDVKVDIKSSSFQINFKEGVPVDFDVMKKAVEDAGFSVAKLKVTGVFDKVDVQNDAHVQIDGKTFHFLGVNKQTLQGEKAITLVDKDFVSAKEYKKYSAATSMACIKTGKAQNCCTKEGIAADSRIYHVTI</sequence>
<dbReference type="GO" id="GO:0046872">
    <property type="term" value="F:metal ion binding"/>
    <property type="evidence" value="ECO:0007669"/>
    <property type="project" value="InterPro"/>
</dbReference>